<dbReference type="Gene3D" id="1.25.40.20">
    <property type="entry name" value="Ankyrin repeat-containing domain"/>
    <property type="match status" value="1"/>
</dbReference>
<feature type="region of interest" description="Disordered" evidence="5">
    <location>
        <begin position="674"/>
        <end position="759"/>
    </location>
</feature>
<keyword evidence="3" id="KW-0175">Coiled coil</keyword>
<keyword evidence="7" id="KW-1185">Reference proteome</keyword>
<dbReference type="InterPro" id="IPR036770">
    <property type="entry name" value="Ankyrin_rpt-contain_sf"/>
</dbReference>
<dbReference type="PROSITE" id="PS50297">
    <property type="entry name" value="ANK_REP_REGION"/>
    <property type="match status" value="3"/>
</dbReference>
<sequence>MAKAPQTNPNHHSNSKSQKCRCCPYGYHIDLDFVHFAEDVNKGFATKKTPTLPRKKYNFQNGNGNGHVNGNGDRTLTSPLDDILGDSLENILSDFDECLLSDRDQAALGANGRNNRGNMKQSSSFELRDNRMQNGYLSDYTGYRTNNGVKNFNSNLAYTALGRTISEIKAQTRNTDSPFPDRDCNSRQSNRGQIVIDPASRVGTPIDLGIPLTPANGSNGSTSYLHPNGHLSMPNTPIMSRLQRDSDRPNQLQLPPMPANGNGTSPSWRKTSGNGDSNNTEQFASLRRGREYALSDGEGMQHKVRYYSASPKMPRKLQPVAPLAESEFTYTQQDGHTKLSKSQGTSMSPREEPKKIDKVTRSIAVSTGPLPPAKPCTECPNLKKELEKLTIKNKPKVGEVGTITEPVVKVKSRTIGIETTKQTLTERGSDAWKSDIKHGVNPIPVEEKKSPEMVSQEVMTTKKYYRNIESQTDRESTPIPNFAPRRPIQVPLPKVTMCHSTQTDEPEFDKTQVFGKTAEKEKEEKAPEPCQECAKKKQVFTRHVGVGCCSIEDRICIGCDEHIDEVDENDAPGLGTEKPAKCEITRAAAVKKLLTSEQKQNFVRGNHISRSARFERRKDTDNLDYVEQQSKASSAPPTTPGESDALKSKVNLKKDPPMVVSQVPEPIPAKIPRPKIAKYVPPQNEDVETPDEAEEAADKLTPLRSEMRTMSSWPRGSPRVPYSSHHEESSSDSESDISEGSYETNEDANGNGDNGAGFEISTPLREALESLNSHLLQPGSVSAETADWALKYVQHEWLKTAARKSSLSDHVDIFVEQLKELGPAILKTVTNITDQNGNTALHYAVSHGNFAVVSSLLDSNECQLNLCNKAGYTAVMLAALCGLEDEVEKTVVQRLFSMGDVNARATQHGQTALMLSVSHGKRATTELLLECGADVNIQDEEGSTALMCAAEHGHKELVKLLLSQKGINATLTDCVCFNYCKFSSKLEILG</sequence>
<comment type="caution">
    <text evidence="6">The sequence shown here is derived from an EMBL/GenBank/DDBJ whole genome shotgun (WGS) entry which is preliminary data.</text>
</comment>
<dbReference type="GO" id="GO:0005856">
    <property type="term" value="C:cytoskeleton"/>
    <property type="evidence" value="ECO:0007669"/>
    <property type="project" value="TreeGrafter"/>
</dbReference>
<feature type="compositionally biased region" description="Polar residues" evidence="5">
    <location>
        <begin position="331"/>
        <end position="348"/>
    </location>
</feature>
<dbReference type="Pfam" id="PF12796">
    <property type="entry name" value="Ank_2"/>
    <property type="match status" value="2"/>
</dbReference>
<dbReference type="AlphaFoldDB" id="A0A2A2JLN2"/>
<gene>
    <name evidence="6" type="ORF">WR25_08573</name>
</gene>
<dbReference type="PANTHER" id="PTHR24168:SF21">
    <property type="entry name" value="KANK, ISOFORM D"/>
    <property type="match status" value="1"/>
</dbReference>
<dbReference type="GO" id="GO:0030837">
    <property type="term" value="P:negative regulation of actin filament polymerization"/>
    <property type="evidence" value="ECO:0007669"/>
    <property type="project" value="InterPro"/>
</dbReference>
<evidence type="ECO:0000256" key="4">
    <source>
        <dbReference type="PROSITE-ProRule" id="PRU00023"/>
    </source>
</evidence>
<dbReference type="PRINTS" id="PR01415">
    <property type="entry name" value="ANKYRIN"/>
</dbReference>
<keyword evidence="2 4" id="KW-0040">ANK repeat</keyword>
<feature type="compositionally biased region" description="Polar residues" evidence="5">
    <location>
        <begin position="261"/>
        <end position="281"/>
    </location>
</feature>
<dbReference type="OrthoDB" id="5406014at2759"/>
<feature type="repeat" description="ANK" evidence="4">
    <location>
        <begin position="908"/>
        <end position="940"/>
    </location>
</feature>
<reference evidence="6 7" key="1">
    <citation type="journal article" date="2017" name="Curr. Biol.">
        <title>Genome architecture and evolution of a unichromosomal asexual nematode.</title>
        <authorList>
            <person name="Fradin H."/>
            <person name="Zegar C."/>
            <person name="Gutwein M."/>
            <person name="Lucas J."/>
            <person name="Kovtun M."/>
            <person name="Corcoran D."/>
            <person name="Baugh L.R."/>
            <person name="Kiontke K."/>
            <person name="Gunsalus K."/>
            <person name="Fitch D.H."/>
            <person name="Piano F."/>
        </authorList>
    </citation>
    <scope>NUCLEOTIDE SEQUENCE [LARGE SCALE GENOMIC DNA]</scope>
    <source>
        <strain evidence="6">PF1309</strain>
    </source>
</reference>
<name>A0A2A2JLN2_9BILA</name>
<feature type="region of interest" description="Disordered" evidence="5">
    <location>
        <begin position="650"/>
        <end position="669"/>
    </location>
</feature>
<feature type="compositionally biased region" description="Low complexity" evidence="5">
    <location>
        <begin position="738"/>
        <end position="751"/>
    </location>
</feature>
<feature type="repeat" description="ANK" evidence="4">
    <location>
        <begin position="941"/>
        <end position="963"/>
    </location>
</feature>
<dbReference type="InterPro" id="IPR047184">
    <property type="entry name" value="KANK1-4"/>
</dbReference>
<dbReference type="PROSITE" id="PS50088">
    <property type="entry name" value="ANK_REPEAT"/>
    <property type="match status" value="3"/>
</dbReference>
<feature type="repeat" description="ANK" evidence="4">
    <location>
        <begin position="836"/>
        <end position="860"/>
    </location>
</feature>
<dbReference type="STRING" id="2018661.A0A2A2JLN2"/>
<feature type="region of interest" description="Disordered" evidence="5">
    <location>
        <begin position="331"/>
        <end position="357"/>
    </location>
</feature>
<feature type="region of interest" description="Disordered" evidence="5">
    <location>
        <begin position="207"/>
        <end position="281"/>
    </location>
</feature>
<dbReference type="Proteomes" id="UP000218231">
    <property type="component" value="Unassembled WGS sequence"/>
</dbReference>
<dbReference type="InterPro" id="IPR021939">
    <property type="entry name" value="KN_motif"/>
</dbReference>
<evidence type="ECO:0000313" key="6">
    <source>
        <dbReference type="EMBL" id="PAV62429.1"/>
    </source>
</evidence>
<organism evidence="6 7">
    <name type="scientific">Diploscapter pachys</name>
    <dbReference type="NCBI Taxonomy" id="2018661"/>
    <lineage>
        <taxon>Eukaryota</taxon>
        <taxon>Metazoa</taxon>
        <taxon>Ecdysozoa</taxon>
        <taxon>Nematoda</taxon>
        <taxon>Chromadorea</taxon>
        <taxon>Rhabditida</taxon>
        <taxon>Rhabditina</taxon>
        <taxon>Rhabditomorpha</taxon>
        <taxon>Rhabditoidea</taxon>
        <taxon>Rhabditidae</taxon>
        <taxon>Diploscapter</taxon>
    </lineage>
</organism>
<evidence type="ECO:0000256" key="5">
    <source>
        <dbReference type="SAM" id="MobiDB-lite"/>
    </source>
</evidence>
<keyword evidence="1" id="KW-0677">Repeat</keyword>
<dbReference type="GO" id="GO:0005737">
    <property type="term" value="C:cytoplasm"/>
    <property type="evidence" value="ECO:0007669"/>
    <property type="project" value="TreeGrafter"/>
</dbReference>
<feature type="compositionally biased region" description="Polar residues" evidence="5">
    <location>
        <begin position="215"/>
        <end position="225"/>
    </location>
</feature>
<proteinExistence type="predicted"/>
<evidence type="ECO:0000256" key="2">
    <source>
        <dbReference type="ARBA" id="ARBA00023043"/>
    </source>
</evidence>
<protein>
    <submittedName>
        <fullName evidence="6">Uncharacterized protein</fullName>
    </submittedName>
</protein>
<dbReference type="EMBL" id="LIAE01010367">
    <property type="protein sequence ID" value="PAV62429.1"/>
    <property type="molecule type" value="Genomic_DNA"/>
</dbReference>
<evidence type="ECO:0000256" key="3">
    <source>
        <dbReference type="ARBA" id="ARBA00023054"/>
    </source>
</evidence>
<evidence type="ECO:0000256" key="1">
    <source>
        <dbReference type="ARBA" id="ARBA00022737"/>
    </source>
</evidence>
<dbReference type="SMART" id="SM00248">
    <property type="entry name" value="ANK"/>
    <property type="match status" value="4"/>
</dbReference>
<evidence type="ECO:0000313" key="7">
    <source>
        <dbReference type="Proteomes" id="UP000218231"/>
    </source>
</evidence>
<feature type="compositionally biased region" description="Acidic residues" evidence="5">
    <location>
        <begin position="685"/>
        <end position="695"/>
    </location>
</feature>
<dbReference type="Pfam" id="PF12075">
    <property type="entry name" value="KN_motif"/>
    <property type="match status" value="1"/>
</dbReference>
<dbReference type="PANTHER" id="PTHR24168">
    <property type="entry name" value="KN MOTIF AND ANKYRIN REPEAT DOMAIN-CONTAINING"/>
    <property type="match status" value="1"/>
</dbReference>
<dbReference type="InterPro" id="IPR002110">
    <property type="entry name" value="Ankyrin_rpt"/>
</dbReference>
<accession>A0A2A2JLN2</accession>
<dbReference type="SUPFAM" id="SSF48403">
    <property type="entry name" value="Ankyrin repeat"/>
    <property type="match status" value="1"/>
</dbReference>